<feature type="transmembrane region" description="Helical" evidence="7">
    <location>
        <begin position="311"/>
        <end position="334"/>
    </location>
</feature>
<reference evidence="10" key="1">
    <citation type="submission" date="2021-01" db="EMBL/GenBank/DDBJ databases">
        <authorList>
            <person name="Corre E."/>
            <person name="Pelletier E."/>
            <person name="Niang G."/>
            <person name="Scheremetjew M."/>
            <person name="Finn R."/>
            <person name="Kale V."/>
            <person name="Holt S."/>
            <person name="Cochrane G."/>
            <person name="Meng A."/>
            <person name="Brown T."/>
            <person name="Cohen L."/>
        </authorList>
    </citation>
    <scope>NUCLEOTIDE SEQUENCE</scope>
    <source>
        <strain evidence="10">OF101</strain>
    </source>
</reference>
<feature type="compositionally biased region" description="Gly residues" evidence="6">
    <location>
        <begin position="854"/>
        <end position="875"/>
    </location>
</feature>
<dbReference type="Pfam" id="PF20519">
    <property type="entry name" value="Polycystin_dom"/>
    <property type="match status" value="1"/>
</dbReference>
<feature type="domain" description="Polycystin" evidence="9">
    <location>
        <begin position="279"/>
        <end position="338"/>
    </location>
</feature>
<sequence length="886" mass="100448">MATVPSEGRDLMSVEKNVHMRKLMNRAQKDPNSVEKSDLEELLQSQKEQRDSFLKLPFTILFFTFFCVSVLNHEKVADSSMMQRQLRGMLSGTTFEGVAITSGHKDLGDIDTAEDWYLYMEEALIPMFINDLTVPIEDRHRVLRYNQLIGGLQIQQVRRRRVLCSTEYPELGPFPRAGRTNPILADFGCYPWYTESDDCYGPWNSTMRDHLKGGFCPDSKRDQETGVGFARRLDDDVSRRLDFVPEAGGSGSSTKGARATPGPDQLFSVYMYEHDGLNVAQEKLKHLQDNSWIDFNTAWVGVRMFVFNPDLAIFVHVTVHVYFATSGALLPHITAQSFAPDPYQDMYIITFDAIWLTLLMWLVYQLFAKLHKAARTAACREFLLDAWIWVDAGTVVGGMAIIVLWLVFLDKLVLIKRLAMDVKALQPQTGFTSEEFPKAVAAMHSNLADLSDYLMNMRLVFSLYTIFISLKFLESFSAQPRLAVVTRTIWNAGSELFHFLIVLLTMFFSYVVAGMFIFGRRLWEFSEFKHAVSKCFLLMLGDFDWEELGDENPLTAAFWFWTFMILMTLLMMNMMMAIIMDKYTEVKSDAAEHDTIVKQVQDMIVEAIQSTTGNKVGLGQLLEKVKGMQDDDINEEMLMEEIDGLSREQARHLIKKTKERVKAELNKGVTISEAMRMIGWTKIAVQKIGWRLEEVLKDEREEHDALHSFSERRSAGPSHAQHRDPLPAAFDSESHGRPVLISENTSDLGAGADRVAGGADMAITDGNDRGPPYVAEAEERLEAIERRMQRMEDFMQEALRYTEFRGKDLRNRLAIIEDLLRSQRDALLINVDRGVWDRDIPRVRDRREEDRDAGGWGGGGLGGGGGRGGRGGGRGDGAEGANLFTC</sequence>
<dbReference type="EMBL" id="HBGE01053438">
    <property type="protein sequence ID" value="CAD9151915.1"/>
    <property type="molecule type" value="Transcribed_RNA"/>
</dbReference>
<dbReference type="InterPro" id="IPR051223">
    <property type="entry name" value="Polycystin"/>
</dbReference>
<name>A0A7S1QZJ8_ALECA</name>
<keyword evidence="4 7" id="KW-1133">Transmembrane helix</keyword>
<feature type="transmembrane region" description="Helical" evidence="7">
    <location>
        <begin position="496"/>
        <end position="518"/>
    </location>
</feature>
<evidence type="ECO:0000256" key="1">
    <source>
        <dbReference type="ARBA" id="ARBA00004141"/>
    </source>
</evidence>
<dbReference type="GO" id="GO:0016020">
    <property type="term" value="C:membrane"/>
    <property type="evidence" value="ECO:0007669"/>
    <property type="project" value="UniProtKB-SubCell"/>
</dbReference>
<keyword evidence="3 7" id="KW-0812">Transmembrane</keyword>
<feature type="region of interest" description="Disordered" evidence="6">
    <location>
        <begin position="846"/>
        <end position="886"/>
    </location>
</feature>
<dbReference type="InterPro" id="IPR046791">
    <property type="entry name" value="Polycystin_dom"/>
</dbReference>
<feature type="region of interest" description="Disordered" evidence="6">
    <location>
        <begin position="706"/>
        <end position="733"/>
    </location>
</feature>
<evidence type="ECO:0000256" key="6">
    <source>
        <dbReference type="SAM" id="MobiDB-lite"/>
    </source>
</evidence>
<evidence type="ECO:0000256" key="5">
    <source>
        <dbReference type="ARBA" id="ARBA00023136"/>
    </source>
</evidence>
<evidence type="ECO:0000256" key="2">
    <source>
        <dbReference type="ARBA" id="ARBA00007200"/>
    </source>
</evidence>
<dbReference type="PANTHER" id="PTHR10877:SF183">
    <property type="entry name" value="AT14535P-RELATED"/>
    <property type="match status" value="1"/>
</dbReference>
<evidence type="ECO:0000256" key="4">
    <source>
        <dbReference type="ARBA" id="ARBA00022989"/>
    </source>
</evidence>
<evidence type="ECO:0008006" key="11">
    <source>
        <dbReference type="Google" id="ProtNLM"/>
    </source>
</evidence>
<comment type="subcellular location">
    <subcellularLocation>
        <location evidence="1">Membrane</location>
        <topology evidence="1">Multi-pass membrane protein</topology>
    </subcellularLocation>
</comment>
<dbReference type="AlphaFoldDB" id="A0A7S1QZJ8"/>
<feature type="transmembrane region" description="Helical" evidence="7">
    <location>
        <begin position="558"/>
        <end position="579"/>
    </location>
</feature>
<evidence type="ECO:0000259" key="8">
    <source>
        <dbReference type="Pfam" id="PF08016"/>
    </source>
</evidence>
<evidence type="ECO:0000256" key="3">
    <source>
        <dbReference type="ARBA" id="ARBA00022692"/>
    </source>
</evidence>
<proteinExistence type="inferred from homology"/>
<evidence type="ECO:0000256" key="7">
    <source>
        <dbReference type="SAM" id="Phobius"/>
    </source>
</evidence>
<dbReference type="PANTHER" id="PTHR10877">
    <property type="entry name" value="POLYCYSTIN FAMILY MEMBER"/>
    <property type="match status" value="1"/>
</dbReference>
<feature type="domain" description="Polycystin cation channel PKD1/PKD2" evidence="8">
    <location>
        <begin position="347"/>
        <end position="586"/>
    </location>
</feature>
<feature type="transmembrane region" description="Helical" evidence="7">
    <location>
        <begin position="453"/>
        <end position="473"/>
    </location>
</feature>
<keyword evidence="5 7" id="KW-0472">Membrane</keyword>
<accession>A0A7S1QZJ8</accession>
<dbReference type="InterPro" id="IPR013122">
    <property type="entry name" value="PKD1_2_channel"/>
</dbReference>
<organism evidence="10">
    <name type="scientific">Alexandrium catenella</name>
    <name type="common">Red tide dinoflagellate</name>
    <name type="synonym">Gonyaulax catenella</name>
    <dbReference type="NCBI Taxonomy" id="2925"/>
    <lineage>
        <taxon>Eukaryota</taxon>
        <taxon>Sar</taxon>
        <taxon>Alveolata</taxon>
        <taxon>Dinophyceae</taxon>
        <taxon>Gonyaulacales</taxon>
        <taxon>Pyrocystaceae</taxon>
        <taxon>Alexandrium</taxon>
    </lineage>
</organism>
<feature type="transmembrane region" description="Helical" evidence="7">
    <location>
        <begin position="388"/>
        <end position="408"/>
    </location>
</feature>
<evidence type="ECO:0000313" key="10">
    <source>
        <dbReference type="EMBL" id="CAD9151915.1"/>
    </source>
</evidence>
<dbReference type="Pfam" id="PF08016">
    <property type="entry name" value="PKD_channel"/>
    <property type="match status" value="1"/>
</dbReference>
<evidence type="ECO:0000259" key="9">
    <source>
        <dbReference type="Pfam" id="PF20519"/>
    </source>
</evidence>
<dbReference type="Gene3D" id="1.10.287.70">
    <property type="match status" value="1"/>
</dbReference>
<comment type="similarity">
    <text evidence="2">Belongs to the polycystin family.</text>
</comment>
<protein>
    <recommendedName>
        <fullName evidence="11">Polycystin cation channel PKD1/PKD2 domain-containing protein</fullName>
    </recommendedName>
</protein>
<feature type="transmembrane region" description="Helical" evidence="7">
    <location>
        <begin position="346"/>
        <end position="367"/>
    </location>
</feature>
<gene>
    <name evidence="10" type="ORF">ACAT0790_LOCUS32212</name>
</gene>
<feature type="transmembrane region" description="Helical" evidence="7">
    <location>
        <begin position="53"/>
        <end position="72"/>
    </location>
</feature>